<evidence type="ECO:0000313" key="3">
    <source>
        <dbReference type="EMBL" id="CAK0797483.1"/>
    </source>
</evidence>
<keyword evidence="1" id="KW-0175">Coiled coil</keyword>
<feature type="region of interest" description="Disordered" evidence="2">
    <location>
        <begin position="1"/>
        <end position="28"/>
    </location>
</feature>
<gene>
    <name evidence="3" type="ORF">PCOR1329_LOCUS6551</name>
</gene>
<evidence type="ECO:0000256" key="1">
    <source>
        <dbReference type="SAM" id="Coils"/>
    </source>
</evidence>
<reference evidence="3" key="1">
    <citation type="submission" date="2023-10" db="EMBL/GenBank/DDBJ databases">
        <authorList>
            <person name="Chen Y."/>
            <person name="Shah S."/>
            <person name="Dougan E. K."/>
            <person name="Thang M."/>
            <person name="Chan C."/>
        </authorList>
    </citation>
    <scope>NUCLEOTIDE SEQUENCE [LARGE SCALE GENOMIC DNA]</scope>
</reference>
<feature type="compositionally biased region" description="Low complexity" evidence="2">
    <location>
        <begin position="133"/>
        <end position="145"/>
    </location>
</feature>
<dbReference type="Proteomes" id="UP001189429">
    <property type="component" value="Unassembled WGS sequence"/>
</dbReference>
<keyword evidence="4" id="KW-1185">Reference proteome</keyword>
<protein>
    <submittedName>
        <fullName evidence="3">Uncharacterized protein</fullName>
    </submittedName>
</protein>
<feature type="region of interest" description="Disordered" evidence="2">
    <location>
        <begin position="133"/>
        <end position="200"/>
    </location>
</feature>
<proteinExistence type="predicted"/>
<organism evidence="3 4">
    <name type="scientific">Prorocentrum cordatum</name>
    <dbReference type="NCBI Taxonomy" id="2364126"/>
    <lineage>
        <taxon>Eukaryota</taxon>
        <taxon>Sar</taxon>
        <taxon>Alveolata</taxon>
        <taxon>Dinophyceae</taxon>
        <taxon>Prorocentrales</taxon>
        <taxon>Prorocentraceae</taxon>
        <taxon>Prorocentrum</taxon>
    </lineage>
</organism>
<sequence>MAASRAAGPETGRRGRAASGDGDATPRLLRRVGLSVVATNAEYGRRARQEAEDAERELDELRRDARRRAALCRGHLRAADAKERAEEERRAVAERVSLELHGFREQMRQKEAEDEDRVRHLYRALLGPAGGAAPALPGSAPPGLLVSEGPLDQGDLGDHGGRGAPAPPWLLHAGGTSASWPSEAPPSRPPAGRRRAPGEADALLRRNLARLERLERLGL</sequence>
<feature type="coiled-coil region" evidence="1">
    <location>
        <begin position="44"/>
        <end position="113"/>
    </location>
</feature>
<comment type="caution">
    <text evidence="3">The sequence shown here is derived from an EMBL/GenBank/DDBJ whole genome shotgun (WGS) entry which is preliminary data.</text>
</comment>
<name>A0ABN9PZC6_9DINO</name>
<accession>A0ABN9PZC6</accession>
<dbReference type="EMBL" id="CAUYUJ010001758">
    <property type="protein sequence ID" value="CAK0797483.1"/>
    <property type="molecule type" value="Genomic_DNA"/>
</dbReference>
<evidence type="ECO:0000313" key="4">
    <source>
        <dbReference type="Proteomes" id="UP001189429"/>
    </source>
</evidence>
<evidence type="ECO:0000256" key="2">
    <source>
        <dbReference type="SAM" id="MobiDB-lite"/>
    </source>
</evidence>